<dbReference type="PANTHER" id="PTHR39180:SF2">
    <property type="entry name" value="DUF1641 DOMAIN-CONTAINING PROTEIN"/>
    <property type="match status" value="1"/>
</dbReference>
<sequence length="251" mass="27403">METTSQRPPLADRLSDPATVEVLHRLLDHAESFDRMLLVAKDLPNLVAIAVDFFDAISRKASEEGIDIEERATALVRILGQITQPENMRAMEGLVSRLPRMEEGSAMLDELPNLFATAVDVFDEWAGKLKAEGIELEQSVRQGLHAALYLGSQVRKEELDRIGFLLKSDILDEHSVQTVGMAGSALSSCRRDTCEHGPAKRVGLFGLLGAIRDPNTQRALSFGLQFAKCFGGVLDDKQSPSSSKPSSSQNG</sequence>
<dbReference type="Proteomes" id="UP000320672">
    <property type="component" value="Chromosome"/>
</dbReference>
<dbReference type="AlphaFoldDB" id="A0A517MI47"/>
<dbReference type="PANTHER" id="PTHR39180">
    <property type="match status" value="1"/>
</dbReference>
<accession>A0A517MI47</accession>
<proteinExistence type="predicted"/>
<protein>
    <recommendedName>
        <fullName evidence="3">DUF1641 domain-containing protein</fullName>
    </recommendedName>
</protein>
<gene>
    <name evidence="1" type="ORF">FF011L_33310</name>
</gene>
<evidence type="ECO:0008006" key="3">
    <source>
        <dbReference type="Google" id="ProtNLM"/>
    </source>
</evidence>
<dbReference type="InterPro" id="IPR012440">
    <property type="entry name" value="DUF1641"/>
</dbReference>
<evidence type="ECO:0000313" key="1">
    <source>
        <dbReference type="EMBL" id="QDS94552.1"/>
    </source>
</evidence>
<dbReference type="RefSeq" id="WP_145352570.1">
    <property type="nucleotide sequence ID" value="NZ_CP036262.1"/>
</dbReference>
<dbReference type="EMBL" id="CP036262">
    <property type="protein sequence ID" value="QDS94552.1"/>
    <property type="molecule type" value="Genomic_DNA"/>
</dbReference>
<keyword evidence="2" id="KW-1185">Reference proteome</keyword>
<name>A0A517MI47_9BACT</name>
<dbReference type="Pfam" id="PF07849">
    <property type="entry name" value="DUF1641"/>
    <property type="match status" value="1"/>
</dbReference>
<dbReference type="KEGG" id="rml:FF011L_33310"/>
<organism evidence="1 2">
    <name type="scientific">Roseimaritima multifibrata</name>
    <dbReference type="NCBI Taxonomy" id="1930274"/>
    <lineage>
        <taxon>Bacteria</taxon>
        <taxon>Pseudomonadati</taxon>
        <taxon>Planctomycetota</taxon>
        <taxon>Planctomycetia</taxon>
        <taxon>Pirellulales</taxon>
        <taxon>Pirellulaceae</taxon>
        <taxon>Roseimaritima</taxon>
    </lineage>
</organism>
<dbReference type="OrthoDB" id="285411at2"/>
<evidence type="ECO:0000313" key="2">
    <source>
        <dbReference type="Proteomes" id="UP000320672"/>
    </source>
</evidence>
<reference evidence="1 2" key="1">
    <citation type="submission" date="2019-02" db="EMBL/GenBank/DDBJ databases">
        <title>Deep-cultivation of Planctomycetes and their phenomic and genomic characterization uncovers novel biology.</title>
        <authorList>
            <person name="Wiegand S."/>
            <person name="Jogler M."/>
            <person name="Boedeker C."/>
            <person name="Pinto D."/>
            <person name="Vollmers J."/>
            <person name="Rivas-Marin E."/>
            <person name="Kohn T."/>
            <person name="Peeters S.H."/>
            <person name="Heuer A."/>
            <person name="Rast P."/>
            <person name="Oberbeckmann S."/>
            <person name="Bunk B."/>
            <person name="Jeske O."/>
            <person name="Meyerdierks A."/>
            <person name="Storesund J.E."/>
            <person name="Kallscheuer N."/>
            <person name="Luecker S."/>
            <person name="Lage O.M."/>
            <person name="Pohl T."/>
            <person name="Merkel B.J."/>
            <person name="Hornburger P."/>
            <person name="Mueller R.-W."/>
            <person name="Bruemmer F."/>
            <person name="Labrenz M."/>
            <person name="Spormann A.M."/>
            <person name="Op den Camp H."/>
            <person name="Overmann J."/>
            <person name="Amann R."/>
            <person name="Jetten M.S.M."/>
            <person name="Mascher T."/>
            <person name="Medema M.H."/>
            <person name="Devos D.P."/>
            <person name="Kaster A.-K."/>
            <person name="Ovreas L."/>
            <person name="Rohde M."/>
            <person name="Galperin M.Y."/>
            <person name="Jogler C."/>
        </authorList>
    </citation>
    <scope>NUCLEOTIDE SEQUENCE [LARGE SCALE GENOMIC DNA]</scope>
    <source>
        <strain evidence="1 2">FF011L</strain>
    </source>
</reference>